<protein>
    <submittedName>
        <fullName evidence="1">Uncharacterized protein</fullName>
    </submittedName>
</protein>
<dbReference type="EMBL" id="LCAH01000011">
    <property type="protein sequence ID" value="KKR86566.1"/>
    <property type="molecule type" value="Genomic_DNA"/>
</dbReference>
<accession>A0A0G0UGJ2</accession>
<name>A0A0G0UGJ2_9BACT</name>
<reference evidence="1 2" key="1">
    <citation type="journal article" date="2015" name="Nature">
        <title>rRNA introns, odd ribosomes, and small enigmatic genomes across a large radiation of phyla.</title>
        <authorList>
            <person name="Brown C.T."/>
            <person name="Hug L.A."/>
            <person name="Thomas B.C."/>
            <person name="Sharon I."/>
            <person name="Castelle C.J."/>
            <person name="Singh A."/>
            <person name="Wilkins M.J."/>
            <person name="Williams K.H."/>
            <person name="Banfield J.F."/>
        </authorList>
    </citation>
    <scope>NUCLEOTIDE SEQUENCE [LARGE SCALE GENOMIC DNA]</scope>
</reference>
<organism evidence="1 2">
    <name type="scientific">Candidatus Uhrbacteria bacterium GW2011_GWC2_41_11</name>
    <dbReference type="NCBI Taxonomy" id="1618985"/>
    <lineage>
        <taxon>Bacteria</taxon>
        <taxon>Candidatus Uhriibacteriota</taxon>
    </lineage>
</organism>
<gene>
    <name evidence="1" type="ORF">UU35_C0011G0019</name>
</gene>
<evidence type="ECO:0000313" key="2">
    <source>
        <dbReference type="Proteomes" id="UP000034616"/>
    </source>
</evidence>
<sequence length="102" mass="11557">MFRMIRCGAGFDPVIMVSPPDAEPETADAKFYRYASWRIDNFEPGVFHEIGRDLAISYFSGVADGIGCEFPFEGTFPTLESALEFINKKRNESIIKNHFGRI</sequence>
<comment type="caution">
    <text evidence="1">The sequence shown here is derived from an EMBL/GenBank/DDBJ whole genome shotgun (WGS) entry which is preliminary data.</text>
</comment>
<evidence type="ECO:0000313" key="1">
    <source>
        <dbReference type="EMBL" id="KKR86566.1"/>
    </source>
</evidence>
<dbReference type="Proteomes" id="UP000034616">
    <property type="component" value="Unassembled WGS sequence"/>
</dbReference>
<proteinExistence type="predicted"/>
<dbReference type="AlphaFoldDB" id="A0A0G0UGJ2"/>